<evidence type="ECO:0000256" key="1">
    <source>
        <dbReference type="SAM" id="MobiDB-lite"/>
    </source>
</evidence>
<sequence>MSIKTTHASLFEIPGLLDSICNHLSRNQLTVCLQVSRSWNDLFLPQINRFVKFNNPTSDESQVILRRAARILSLEIDNSDGAWFIDPVVPCINLQRLYCIDMNNFQHSSTDNPPTANALFLLDKNPQLQILHVEQKRNYGDASQQFSLAALECISTHPSLTKITIRVTCSPADFLSVFVHHLPETIQDLEISSRSHYHVPPPLIPRQPLLNQLDYRWRSLRRLILQSNNWSHWYTWRRHEIDWTGIVWKRACILESIVTLLVGNSPLLREFCVGDFKGDPRALLQILTDSCPDLEIVTIHGSNKSYQQPLNNDSSETTAAPIAYNSNIPLKGRLSKLREFRMYILNDSRSQDNYQHIADWVFRSAATLEIVEFEMNDRNSSPMQYPWLLQRQRINPDPRVSVNVWTDCSRLKKFRVRMREDWIILSCSIYNGEYDTKPPQYHPKALLEDLVQPSSAWQCTELESLDLSVRDTAPPPLPPSGTDGNILELDSNAEQESILLAQKNIEQARWKFADEVGQLFWQLKNLSKLANLTLRWTLSEDVSTMALEDLLIMINGNVMEEEEEEEGYEHAPVTKVENLMDNAGCRRRKVVTQDDLTWLGLGSAFWTRLDIELYTKELETLALAEVPIQLRPAPPLHEFDNIEHPLHRRVGRGWKDWDAFTRASDNVDFDCSKDPIESMAQFEAISKRFEGKDGQIMSLFKRSNKNKTASAAPTPVQSPRASMQSARTSSEIKLTPEQAIYQITHNKLTYAAAGAWVR</sequence>
<evidence type="ECO:0008006" key="4">
    <source>
        <dbReference type="Google" id="ProtNLM"/>
    </source>
</evidence>
<dbReference type="AlphaFoldDB" id="A0AAD4DIQ8"/>
<evidence type="ECO:0000313" key="3">
    <source>
        <dbReference type="Proteomes" id="UP001194580"/>
    </source>
</evidence>
<dbReference type="EMBL" id="JAAAIL010000138">
    <property type="protein sequence ID" value="KAG0279243.1"/>
    <property type="molecule type" value="Genomic_DNA"/>
</dbReference>
<feature type="region of interest" description="Disordered" evidence="1">
    <location>
        <begin position="702"/>
        <end position="730"/>
    </location>
</feature>
<accession>A0AAD4DIQ8</accession>
<protein>
    <recommendedName>
        <fullName evidence="4">F-box domain-containing protein</fullName>
    </recommendedName>
</protein>
<keyword evidence="3" id="KW-1185">Reference proteome</keyword>
<comment type="caution">
    <text evidence="2">The sequence shown here is derived from an EMBL/GenBank/DDBJ whole genome shotgun (WGS) entry which is preliminary data.</text>
</comment>
<evidence type="ECO:0000313" key="2">
    <source>
        <dbReference type="EMBL" id="KAG0279243.1"/>
    </source>
</evidence>
<name>A0AAD4DIQ8_9FUNG</name>
<dbReference type="Proteomes" id="UP001194580">
    <property type="component" value="Unassembled WGS sequence"/>
</dbReference>
<gene>
    <name evidence="2" type="ORF">BGZ95_001832</name>
</gene>
<proteinExistence type="predicted"/>
<organism evidence="2 3">
    <name type="scientific">Linnemannia exigua</name>
    <dbReference type="NCBI Taxonomy" id="604196"/>
    <lineage>
        <taxon>Eukaryota</taxon>
        <taxon>Fungi</taxon>
        <taxon>Fungi incertae sedis</taxon>
        <taxon>Mucoromycota</taxon>
        <taxon>Mortierellomycotina</taxon>
        <taxon>Mortierellomycetes</taxon>
        <taxon>Mortierellales</taxon>
        <taxon>Mortierellaceae</taxon>
        <taxon>Linnemannia</taxon>
    </lineage>
</organism>
<feature type="compositionally biased region" description="Polar residues" evidence="1">
    <location>
        <begin position="706"/>
        <end position="730"/>
    </location>
</feature>
<reference evidence="2" key="1">
    <citation type="journal article" date="2020" name="Fungal Divers.">
        <title>Resolving the Mortierellaceae phylogeny through synthesis of multi-gene phylogenetics and phylogenomics.</title>
        <authorList>
            <person name="Vandepol N."/>
            <person name="Liber J."/>
            <person name="Desiro A."/>
            <person name="Na H."/>
            <person name="Kennedy M."/>
            <person name="Barry K."/>
            <person name="Grigoriev I.V."/>
            <person name="Miller A.N."/>
            <person name="O'Donnell K."/>
            <person name="Stajich J.E."/>
            <person name="Bonito G."/>
        </authorList>
    </citation>
    <scope>NUCLEOTIDE SEQUENCE</scope>
    <source>
        <strain evidence="2">NRRL 28262</strain>
    </source>
</reference>